<evidence type="ECO:0000259" key="2">
    <source>
        <dbReference type="PROSITE" id="PS50157"/>
    </source>
</evidence>
<dbReference type="GO" id="GO:0008270">
    <property type="term" value="F:zinc ion binding"/>
    <property type="evidence" value="ECO:0007669"/>
    <property type="project" value="UniProtKB-KW"/>
</dbReference>
<sequence length="69" mass="8125">MLLHKDELPFTCEKCGHRMRYKGNLVRHMKTHERQEKRSVAEQQALDGTVTITLDSDDEENFSRHGITR</sequence>
<evidence type="ECO:0000313" key="3">
    <source>
        <dbReference type="Proteomes" id="UP000095287"/>
    </source>
</evidence>
<evidence type="ECO:0000256" key="1">
    <source>
        <dbReference type="PROSITE-ProRule" id="PRU00042"/>
    </source>
</evidence>
<proteinExistence type="predicted"/>
<dbReference type="FunFam" id="3.30.160.60:FF:000597">
    <property type="entry name" value="zinc finger protein 236 isoform X3"/>
    <property type="match status" value="1"/>
</dbReference>
<keyword evidence="1" id="KW-0863">Zinc-finger</keyword>
<keyword evidence="1" id="KW-0862">Zinc</keyword>
<dbReference type="Proteomes" id="UP000095287">
    <property type="component" value="Unplaced"/>
</dbReference>
<dbReference type="SUPFAM" id="SSF57667">
    <property type="entry name" value="beta-beta-alpha zinc fingers"/>
    <property type="match status" value="1"/>
</dbReference>
<name>A0A1I8AAD1_9BILA</name>
<dbReference type="WBParaSite" id="L893_g3716.t1">
    <property type="protein sequence ID" value="L893_g3716.t1"/>
    <property type="gene ID" value="L893_g3716"/>
</dbReference>
<dbReference type="InterPro" id="IPR036236">
    <property type="entry name" value="Znf_C2H2_sf"/>
</dbReference>
<organism evidence="3 4">
    <name type="scientific">Steinernema glaseri</name>
    <dbReference type="NCBI Taxonomy" id="37863"/>
    <lineage>
        <taxon>Eukaryota</taxon>
        <taxon>Metazoa</taxon>
        <taxon>Ecdysozoa</taxon>
        <taxon>Nematoda</taxon>
        <taxon>Chromadorea</taxon>
        <taxon>Rhabditida</taxon>
        <taxon>Tylenchina</taxon>
        <taxon>Panagrolaimomorpha</taxon>
        <taxon>Strongyloidoidea</taxon>
        <taxon>Steinernematidae</taxon>
        <taxon>Steinernema</taxon>
    </lineage>
</organism>
<dbReference type="InterPro" id="IPR013087">
    <property type="entry name" value="Znf_C2H2_type"/>
</dbReference>
<dbReference type="PROSITE" id="PS50157">
    <property type="entry name" value="ZINC_FINGER_C2H2_2"/>
    <property type="match status" value="1"/>
</dbReference>
<dbReference type="AlphaFoldDB" id="A0A1I8AAD1"/>
<evidence type="ECO:0000313" key="4">
    <source>
        <dbReference type="WBParaSite" id="L893_g3716.t1"/>
    </source>
</evidence>
<dbReference type="Gene3D" id="3.30.160.60">
    <property type="entry name" value="Classic Zinc Finger"/>
    <property type="match status" value="1"/>
</dbReference>
<feature type="domain" description="C2H2-type" evidence="2">
    <location>
        <begin position="10"/>
        <end position="37"/>
    </location>
</feature>
<dbReference type="SMART" id="SM00355">
    <property type="entry name" value="ZnF_C2H2"/>
    <property type="match status" value="1"/>
</dbReference>
<protein>
    <submittedName>
        <fullName evidence="4">C2H2-type domain-containing protein</fullName>
    </submittedName>
</protein>
<keyword evidence="1" id="KW-0479">Metal-binding</keyword>
<keyword evidence="3" id="KW-1185">Reference proteome</keyword>
<reference evidence="4" key="1">
    <citation type="submission" date="2016-11" db="UniProtKB">
        <authorList>
            <consortium name="WormBaseParasite"/>
        </authorList>
    </citation>
    <scope>IDENTIFICATION</scope>
</reference>
<accession>A0A1I8AAD1</accession>
<dbReference type="PROSITE" id="PS00028">
    <property type="entry name" value="ZINC_FINGER_C2H2_1"/>
    <property type="match status" value="1"/>
</dbReference>